<dbReference type="InterPro" id="IPR001926">
    <property type="entry name" value="TrpB-like_PALP"/>
</dbReference>
<dbReference type="GO" id="GO:0006535">
    <property type="term" value="P:cysteine biosynthetic process from serine"/>
    <property type="evidence" value="ECO:0007669"/>
    <property type="project" value="InterPro"/>
</dbReference>
<dbReference type="AlphaFoldDB" id="A0A2J6WFL4"/>
<evidence type="ECO:0000256" key="2">
    <source>
        <dbReference type="ARBA" id="ARBA00007103"/>
    </source>
</evidence>
<keyword evidence="6 9" id="KW-0663">Pyridoxal phosphate</keyword>
<comment type="caution">
    <text evidence="12">The sequence shown here is derived from an EMBL/GenBank/DDBJ whole genome shotgun (WGS) entry which is preliminary data.</text>
</comment>
<dbReference type="NCBIfam" id="TIGR01136">
    <property type="entry name" value="cysKM"/>
    <property type="match status" value="1"/>
</dbReference>
<evidence type="ECO:0000256" key="7">
    <source>
        <dbReference type="ARBA" id="ARBA00023192"/>
    </source>
</evidence>
<dbReference type="FunFam" id="3.40.50.1100:FF:000006">
    <property type="entry name" value="Cysteine synthase"/>
    <property type="match status" value="1"/>
</dbReference>
<dbReference type="EMBL" id="PNIL01000015">
    <property type="protein sequence ID" value="PMP68557.1"/>
    <property type="molecule type" value="Genomic_DNA"/>
</dbReference>
<comment type="similarity">
    <text evidence="2">Belongs to the cysteine synthase/cystathionine beta-synthase family.</text>
</comment>
<dbReference type="SUPFAM" id="SSF53686">
    <property type="entry name" value="Tryptophan synthase beta subunit-like PLP-dependent enzymes"/>
    <property type="match status" value="1"/>
</dbReference>
<dbReference type="InterPro" id="IPR005856">
    <property type="entry name" value="Cys_synth"/>
</dbReference>
<keyword evidence="5" id="KW-0808">Transferase</keyword>
<feature type="domain" description="Tryptophan synthase beta chain-like PALP" evidence="11">
    <location>
        <begin position="6"/>
        <end position="284"/>
    </location>
</feature>
<evidence type="ECO:0000256" key="1">
    <source>
        <dbReference type="ARBA" id="ARBA00001933"/>
    </source>
</evidence>
<sequence>MKKLLEVIGNTPIVELKENPNIFVKLEYLNPFGSVKDRPAYFMIKDALVEGLLKEGDTIVEPTSGNTGIALSAIGKFFGIKIILTMPDNLSKERLTLIKSFGATVVLTERSLGMSGAIEEAKRIIERGVAKLMLNQFGNPSNPKAHELGTAYEILKDMDFDVDAFVAGIGTGGTITGVGKMLKKFIKKVKVIGVEPEESPYLSKGLRGAHSIEGIGAGFKPEILDLTIIDEILTIKSNDARMFAKELALKESILGGPSTGANVLAAKIVKEKYGLKRVVTVAPDRGERYFSEELFS</sequence>
<name>A0A2J6WFL4_9BACT</name>
<evidence type="ECO:0000256" key="5">
    <source>
        <dbReference type="ARBA" id="ARBA00022679"/>
    </source>
</evidence>
<protein>
    <recommendedName>
        <fullName evidence="3">cysteine synthase</fullName>
        <ecNumber evidence="3">2.5.1.47</ecNumber>
    </recommendedName>
</protein>
<feature type="binding site" evidence="9">
    <location>
        <begin position="170"/>
        <end position="174"/>
    </location>
    <ligand>
        <name>pyridoxal 5'-phosphate</name>
        <dbReference type="ChEBI" id="CHEBI:597326"/>
    </ligand>
</feature>
<evidence type="ECO:0000256" key="8">
    <source>
        <dbReference type="ARBA" id="ARBA00047931"/>
    </source>
</evidence>
<dbReference type="InterPro" id="IPR005859">
    <property type="entry name" value="CysK"/>
</dbReference>
<comment type="cofactor">
    <cofactor evidence="1 9">
        <name>pyridoxal 5'-phosphate</name>
        <dbReference type="ChEBI" id="CHEBI:597326"/>
    </cofactor>
</comment>
<dbReference type="InterPro" id="IPR050214">
    <property type="entry name" value="Cys_Synth/Cystath_Beta-Synth"/>
</dbReference>
<feature type="modified residue" description="N6-(pyridoxal phosphate)lysine" evidence="10">
    <location>
        <position position="36"/>
    </location>
</feature>
<evidence type="ECO:0000256" key="10">
    <source>
        <dbReference type="PIRSR" id="PIRSR605856-51"/>
    </source>
</evidence>
<proteinExistence type="inferred from homology"/>
<dbReference type="Pfam" id="PF00291">
    <property type="entry name" value="PALP"/>
    <property type="match status" value="1"/>
</dbReference>
<evidence type="ECO:0000313" key="13">
    <source>
        <dbReference type="Proteomes" id="UP000237040"/>
    </source>
</evidence>
<evidence type="ECO:0000313" key="12">
    <source>
        <dbReference type="EMBL" id="PMP68557.1"/>
    </source>
</evidence>
<evidence type="ECO:0000259" key="11">
    <source>
        <dbReference type="Pfam" id="PF00291"/>
    </source>
</evidence>
<keyword evidence="4" id="KW-0028">Amino-acid biosynthesis</keyword>
<reference evidence="12 13" key="1">
    <citation type="submission" date="2018-01" db="EMBL/GenBank/DDBJ databases">
        <title>Metagenomic assembled genomes from two thermal pools in the Uzon Caldera, Kamchatka, Russia.</title>
        <authorList>
            <person name="Wilkins L."/>
            <person name="Ettinger C."/>
        </authorList>
    </citation>
    <scope>NUCLEOTIDE SEQUENCE [LARGE SCALE GENOMIC DNA]</scope>
    <source>
        <strain evidence="12">ZAV-07</strain>
    </source>
</reference>
<dbReference type="InterPro" id="IPR036052">
    <property type="entry name" value="TrpB-like_PALP_sf"/>
</dbReference>
<dbReference type="EC" id="2.5.1.47" evidence="3"/>
<keyword evidence="7" id="KW-0198">Cysteine biosynthesis</keyword>
<dbReference type="GO" id="GO:0004124">
    <property type="term" value="F:cysteine synthase activity"/>
    <property type="evidence" value="ECO:0007669"/>
    <property type="project" value="UniProtKB-EC"/>
</dbReference>
<evidence type="ECO:0000256" key="4">
    <source>
        <dbReference type="ARBA" id="ARBA00022605"/>
    </source>
</evidence>
<dbReference type="NCBIfam" id="TIGR01139">
    <property type="entry name" value="cysK"/>
    <property type="match status" value="1"/>
</dbReference>
<dbReference type="Gene3D" id="3.40.50.1100">
    <property type="match status" value="2"/>
</dbReference>
<feature type="binding site" evidence="9">
    <location>
        <position position="66"/>
    </location>
    <ligand>
        <name>pyridoxal 5'-phosphate</name>
        <dbReference type="ChEBI" id="CHEBI:597326"/>
    </ligand>
</feature>
<dbReference type="PANTHER" id="PTHR10314">
    <property type="entry name" value="CYSTATHIONINE BETA-SYNTHASE"/>
    <property type="match status" value="1"/>
</dbReference>
<dbReference type="Proteomes" id="UP000237040">
    <property type="component" value="Unassembled WGS sequence"/>
</dbReference>
<organism evidence="12 13">
    <name type="scientific">Caldisericum exile</name>
    <dbReference type="NCBI Taxonomy" id="693075"/>
    <lineage>
        <taxon>Bacteria</taxon>
        <taxon>Pseudomonadati</taxon>
        <taxon>Caldisericota/Cryosericota group</taxon>
        <taxon>Caldisericota</taxon>
        <taxon>Caldisericia</taxon>
        <taxon>Caldisericales</taxon>
        <taxon>Caldisericaceae</taxon>
        <taxon>Caldisericum</taxon>
    </lineage>
</organism>
<accession>A0A2J6WFL4</accession>
<dbReference type="CDD" id="cd01561">
    <property type="entry name" value="CBS_like"/>
    <property type="match status" value="1"/>
</dbReference>
<comment type="catalytic activity">
    <reaction evidence="8">
        <text>O-acetyl-L-serine + hydrogen sulfide = L-cysteine + acetate</text>
        <dbReference type="Rhea" id="RHEA:14829"/>
        <dbReference type="ChEBI" id="CHEBI:29919"/>
        <dbReference type="ChEBI" id="CHEBI:30089"/>
        <dbReference type="ChEBI" id="CHEBI:35235"/>
        <dbReference type="ChEBI" id="CHEBI:58340"/>
        <dbReference type="EC" id="2.5.1.47"/>
    </reaction>
</comment>
<gene>
    <name evidence="12" type="primary">cysK</name>
    <name evidence="12" type="ORF">C0189_00945</name>
</gene>
<dbReference type="RefSeq" id="WP_424586763.1">
    <property type="nucleotide sequence ID" value="NZ_JBNARP010000016.1"/>
</dbReference>
<evidence type="ECO:0000256" key="6">
    <source>
        <dbReference type="ARBA" id="ARBA00022898"/>
    </source>
</evidence>
<evidence type="ECO:0000256" key="9">
    <source>
        <dbReference type="PIRSR" id="PIRSR605856-50"/>
    </source>
</evidence>
<feature type="binding site" evidence="9">
    <location>
        <position position="258"/>
    </location>
    <ligand>
        <name>pyridoxal 5'-phosphate</name>
        <dbReference type="ChEBI" id="CHEBI:597326"/>
    </ligand>
</feature>
<evidence type="ECO:0000256" key="3">
    <source>
        <dbReference type="ARBA" id="ARBA00012681"/>
    </source>
</evidence>